<dbReference type="EMBL" id="NCVF01000017">
    <property type="protein sequence ID" value="ORO96392.1"/>
    <property type="molecule type" value="Genomic_DNA"/>
</dbReference>
<reference evidence="2 3" key="1">
    <citation type="journal article" date="2016" name="Eur. J. Clin. Microbiol. Infect. Dis.">
        <title>Whole genome sequencing as a tool for phylogenetic analysis of clinical strains of Mitis group streptococci.</title>
        <authorList>
            <person name="Rasmussen L.H."/>
            <person name="Dargis R."/>
            <person name="Hojholt K."/>
            <person name="Christensen J.J."/>
            <person name="Skovgaard O."/>
            <person name="Justesen U.S."/>
            <person name="Rosenvinge F.S."/>
            <person name="Moser C."/>
            <person name="Lukjancenko O."/>
            <person name="Rasmussen S."/>
            <person name="Nielsen X.C."/>
        </authorList>
    </citation>
    <scope>NUCLEOTIDE SEQUENCE [LARGE SCALE GENOMIC DNA]</scope>
    <source>
        <strain evidence="2 3">RH_50275_09</strain>
    </source>
</reference>
<accession>A0A1X1KAE2</accession>
<feature type="transmembrane region" description="Helical" evidence="1">
    <location>
        <begin position="34"/>
        <end position="51"/>
    </location>
</feature>
<keyword evidence="1" id="KW-1133">Transmembrane helix</keyword>
<keyword evidence="1" id="KW-0472">Membrane</keyword>
<evidence type="ECO:0000313" key="2">
    <source>
        <dbReference type="EMBL" id="ORO96392.1"/>
    </source>
</evidence>
<proteinExistence type="predicted"/>
<evidence type="ECO:0008006" key="4">
    <source>
        <dbReference type="Google" id="ProtNLM"/>
    </source>
</evidence>
<dbReference type="AlphaFoldDB" id="A0A1X1KAE2"/>
<protein>
    <recommendedName>
        <fullName evidence="4">ABC transporter permease</fullName>
    </recommendedName>
</protein>
<organism evidence="2 3">
    <name type="scientific">Streptococcus mitis</name>
    <dbReference type="NCBI Taxonomy" id="28037"/>
    <lineage>
        <taxon>Bacteria</taxon>
        <taxon>Bacillati</taxon>
        <taxon>Bacillota</taxon>
        <taxon>Bacilli</taxon>
        <taxon>Lactobacillales</taxon>
        <taxon>Streptococcaceae</taxon>
        <taxon>Streptococcus</taxon>
        <taxon>Streptococcus mitis group</taxon>
    </lineage>
</organism>
<evidence type="ECO:0000256" key="1">
    <source>
        <dbReference type="SAM" id="Phobius"/>
    </source>
</evidence>
<dbReference type="Proteomes" id="UP000193929">
    <property type="component" value="Unassembled WGS sequence"/>
</dbReference>
<name>A0A1X1KAE2_STRMT</name>
<gene>
    <name evidence="2" type="ORF">B7700_01055</name>
</gene>
<sequence>MIGNFFSMFLSGLILIIGFLIATPFFLINLLINWIKLSIGFAIFWAIAYIVYDTIILNNMSLGVHPFNTTIVLTIMGLGFIASIFVTIAQIKE</sequence>
<feature type="transmembrane region" description="Helical" evidence="1">
    <location>
        <begin position="6"/>
        <end position="27"/>
    </location>
</feature>
<keyword evidence="1" id="KW-0812">Transmembrane</keyword>
<evidence type="ECO:0000313" key="3">
    <source>
        <dbReference type="Proteomes" id="UP000193929"/>
    </source>
</evidence>
<feature type="transmembrane region" description="Helical" evidence="1">
    <location>
        <begin position="71"/>
        <end position="91"/>
    </location>
</feature>
<comment type="caution">
    <text evidence="2">The sequence shown here is derived from an EMBL/GenBank/DDBJ whole genome shotgun (WGS) entry which is preliminary data.</text>
</comment>